<dbReference type="RefSeq" id="WP_054533740.1">
    <property type="nucleotide sequence ID" value="NZ_LGKP01000012.1"/>
</dbReference>
<organism evidence="5 6">
    <name type="scientific">Herpetosiphon geysericola</name>
    <dbReference type="NCBI Taxonomy" id="70996"/>
    <lineage>
        <taxon>Bacteria</taxon>
        <taxon>Bacillati</taxon>
        <taxon>Chloroflexota</taxon>
        <taxon>Chloroflexia</taxon>
        <taxon>Herpetosiphonales</taxon>
        <taxon>Herpetosiphonaceae</taxon>
        <taxon>Herpetosiphon</taxon>
    </lineage>
</organism>
<reference evidence="5 6" key="1">
    <citation type="submission" date="2015-07" db="EMBL/GenBank/DDBJ databases">
        <title>Whole genome sequence of Herpetosiphon geysericola DSM 7119.</title>
        <authorList>
            <person name="Hemp J."/>
            <person name="Ward L.M."/>
            <person name="Pace L.A."/>
            <person name="Fischer W.W."/>
        </authorList>
    </citation>
    <scope>NUCLEOTIDE SEQUENCE [LARGE SCALE GENOMIC DNA]</scope>
    <source>
        <strain evidence="5 6">DSM 7119</strain>
    </source>
</reference>
<dbReference type="GO" id="GO:0051075">
    <property type="term" value="F:S-adenosylmethionine:tRNA ribosyltransferase-isomerase activity"/>
    <property type="evidence" value="ECO:0007669"/>
    <property type="project" value="TreeGrafter"/>
</dbReference>
<evidence type="ECO:0000256" key="2">
    <source>
        <dbReference type="ARBA" id="ARBA00022679"/>
    </source>
</evidence>
<keyword evidence="2" id="KW-0808">Transferase</keyword>
<evidence type="ECO:0000313" key="5">
    <source>
        <dbReference type="EMBL" id="KPL90374.1"/>
    </source>
</evidence>
<comment type="caution">
    <text evidence="5">The sequence shown here is derived from an EMBL/GenBank/DDBJ whole genome shotgun (WGS) entry which is preliminary data.</text>
</comment>
<dbReference type="EMBL" id="LGKP01000012">
    <property type="protein sequence ID" value="KPL90374.1"/>
    <property type="molecule type" value="Genomic_DNA"/>
</dbReference>
<dbReference type="OrthoDB" id="9805933at2"/>
<keyword evidence="1" id="KW-0963">Cytoplasm</keyword>
<dbReference type="InterPro" id="IPR003699">
    <property type="entry name" value="QueA"/>
</dbReference>
<dbReference type="Pfam" id="PF02547">
    <property type="entry name" value="Queuosine_synth"/>
    <property type="match status" value="1"/>
</dbReference>
<keyword evidence="4" id="KW-0671">Queuosine biosynthesis</keyword>
<dbReference type="PATRIC" id="fig|70996.4.peg.4783"/>
<dbReference type="Gene3D" id="2.40.10.240">
    <property type="entry name" value="QueA-like"/>
    <property type="match status" value="1"/>
</dbReference>
<evidence type="ECO:0000256" key="1">
    <source>
        <dbReference type="ARBA" id="ARBA00022490"/>
    </source>
</evidence>
<accession>A0A0P6YKQ9</accession>
<dbReference type="PANTHER" id="PTHR30307">
    <property type="entry name" value="S-ADENOSYLMETHIONINE:TRNA RIBOSYLTRANSFERASE-ISOMERASE"/>
    <property type="match status" value="1"/>
</dbReference>
<evidence type="ECO:0000256" key="3">
    <source>
        <dbReference type="ARBA" id="ARBA00022691"/>
    </source>
</evidence>
<dbReference type="STRING" id="70996.SE18_07125"/>
<dbReference type="SUPFAM" id="SSF111337">
    <property type="entry name" value="QueA-like"/>
    <property type="match status" value="1"/>
</dbReference>
<keyword evidence="3" id="KW-0949">S-adenosyl-L-methionine</keyword>
<proteinExistence type="predicted"/>
<dbReference type="GO" id="GO:0008616">
    <property type="term" value="P:tRNA queuosine(34) biosynthetic process"/>
    <property type="evidence" value="ECO:0007669"/>
    <property type="project" value="UniProtKB-KW"/>
</dbReference>
<dbReference type="Proteomes" id="UP000050277">
    <property type="component" value="Unassembled WGS sequence"/>
</dbReference>
<dbReference type="InterPro" id="IPR042118">
    <property type="entry name" value="QueA_dom1"/>
</dbReference>
<dbReference type="AlphaFoldDB" id="A0A0P6YKQ9"/>
<protein>
    <submittedName>
        <fullName evidence="5">Queuosine biosynthesis protein</fullName>
    </submittedName>
</protein>
<evidence type="ECO:0000256" key="4">
    <source>
        <dbReference type="ARBA" id="ARBA00022785"/>
    </source>
</evidence>
<keyword evidence="6" id="KW-1185">Reference proteome</keyword>
<dbReference type="Gene3D" id="3.40.1780.10">
    <property type="entry name" value="QueA-like"/>
    <property type="match status" value="1"/>
</dbReference>
<evidence type="ECO:0000313" key="6">
    <source>
        <dbReference type="Proteomes" id="UP000050277"/>
    </source>
</evidence>
<gene>
    <name evidence="5" type="ORF">SE18_07125</name>
</gene>
<name>A0A0P6YKQ9_9CHLR</name>
<sequence>MLTTIDFELPTILEAGEPPEARGLERDQVRLMVSHSRSNQIEHYRFNQLPTILQPGDVLAINTSGTLNAAIPATTKAGQQLIVHLSTQLLAELWMVEIRLPHGTSSQPYREALATTSLALPAGGSLDIHRSYAANGATTNRLWIASLRLPKPLPKYLAEHAKPIHYSYVDQDWPTSYYQTVYATELGSAEMPSAGRAFSERLLTRLVAQGIQIAPLLLHTGVASLEDHEPPYAEWYSLPATSADLINRARADGRRVIAVGTTSVRAIESTVDQRGLVHPQTGWTELVITAERGLRAIDGILTGLHEPKATHLAMLAALAGYEHLELCYRAALEQHYLWHEFGDLHLLLS</sequence>
<dbReference type="InterPro" id="IPR036100">
    <property type="entry name" value="QueA_sf"/>
</dbReference>
<dbReference type="InterPro" id="IPR042119">
    <property type="entry name" value="QueA_dom2"/>
</dbReference>
<dbReference type="PANTHER" id="PTHR30307:SF0">
    <property type="entry name" value="S-ADENOSYLMETHIONINE:TRNA RIBOSYLTRANSFERASE-ISOMERASE"/>
    <property type="match status" value="1"/>
</dbReference>